<gene>
    <name evidence="3" type="ORF">HS960_25035</name>
</gene>
<dbReference type="EMBL" id="CP058555">
    <property type="protein sequence ID" value="QMV70709.1"/>
    <property type="molecule type" value="Genomic_DNA"/>
</dbReference>
<dbReference type="Gene3D" id="2.160.20.120">
    <property type="match status" value="1"/>
</dbReference>
<evidence type="ECO:0000313" key="3">
    <source>
        <dbReference type="EMBL" id="QMV70709.1"/>
    </source>
</evidence>
<proteinExistence type="predicted"/>
<accession>A0A7G5E9N4</accession>
<dbReference type="AlphaFoldDB" id="A0A7G5E9N4"/>
<name>A0A7G5E9N4_9SPHI</name>
<evidence type="ECO:0000259" key="2">
    <source>
        <dbReference type="Pfam" id="PF10988"/>
    </source>
</evidence>
<feature type="signal peptide" evidence="1">
    <location>
        <begin position="1"/>
        <end position="19"/>
    </location>
</feature>
<keyword evidence="1" id="KW-0732">Signal</keyword>
<keyword evidence="4" id="KW-1185">Reference proteome</keyword>
<feature type="chain" id="PRO_5028925589" evidence="1">
    <location>
        <begin position="20"/>
        <end position="224"/>
    </location>
</feature>
<dbReference type="Proteomes" id="UP000515450">
    <property type="component" value="Chromosome"/>
</dbReference>
<evidence type="ECO:0000313" key="4">
    <source>
        <dbReference type="Proteomes" id="UP000515450"/>
    </source>
</evidence>
<reference evidence="3 4" key="1">
    <citation type="journal article" date="2020" name="G3 (Bethesda)">
        <title>CeMbio - The Caenorhabditis elegans Microbiome Resource.</title>
        <authorList>
            <person name="Dirksen P."/>
            <person name="Assie A."/>
            <person name="Zimmermann J."/>
            <person name="Zhang F."/>
            <person name="Tietje A.M."/>
            <person name="Marsh S.A."/>
            <person name="Felix M.A."/>
            <person name="Shapira M."/>
            <person name="Kaleta C."/>
            <person name="Schulenburg H."/>
            <person name="Samuel B."/>
        </authorList>
    </citation>
    <scope>NUCLEOTIDE SEQUENCE [LARGE SCALE GENOMIC DNA]</scope>
    <source>
        <strain evidence="3 4">BIGb0170</strain>
    </source>
</reference>
<dbReference type="Pfam" id="PF10988">
    <property type="entry name" value="DUF2807"/>
    <property type="match status" value="1"/>
</dbReference>
<dbReference type="RefSeq" id="WP_153846854.1">
    <property type="nucleotide sequence ID" value="NZ_CP058555.1"/>
</dbReference>
<evidence type="ECO:0000256" key="1">
    <source>
        <dbReference type="SAM" id="SignalP"/>
    </source>
</evidence>
<organism evidence="3 4">
    <name type="scientific">Sphingobacterium paramultivorum</name>
    <dbReference type="NCBI Taxonomy" id="2886510"/>
    <lineage>
        <taxon>Bacteria</taxon>
        <taxon>Pseudomonadati</taxon>
        <taxon>Bacteroidota</taxon>
        <taxon>Sphingobacteriia</taxon>
        <taxon>Sphingobacteriales</taxon>
        <taxon>Sphingobacteriaceae</taxon>
        <taxon>Sphingobacterium</taxon>
    </lineage>
</organism>
<dbReference type="InterPro" id="IPR021255">
    <property type="entry name" value="DUF2807"/>
</dbReference>
<protein>
    <submittedName>
        <fullName evidence="3">DUF2807 domain-containing protein</fullName>
    </submittedName>
</protein>
<sequence length="224" mass="23935">MKFLGVSVILLLIAQMGFGQVKQNVGDFSSVVATDKIQVELIKSDESLVTFEGQNHENVKVVNTNGSLVLKMNTLNMLQGGDISVKVYYKSLNNVEAKKGAKVFATTNNPVAVDHLKVYASEGGLVDLYTAVKTAEIKVTSGATIALYGKANRQEIISNFGGKYEGKDFKTATTVVTVNGGGKADVFATDSIETKTRGGGVIDVYGKPEQRVEKKMAGGTVNFK</sequence>
<feature type="domain" description="Putative auto-transporter adhesin head GIN" evidence="2">
    <location>
        <begin position="27"/>
        <end position="208"/>
    </location>
</feature>